<comment type="caution">
    <text evidence="4">The sequence shown here is derived from an EMBL/GenBank/DDBJ whole genome shotgun (WGS) entry which is preliminary data.</text>
</comment>
<dbReference type="InterPro" id="IPR011990">
    <property type="entry name" value="TPR-like_helical_dom_sf"/>
</dbReference>
<sequence>MAPADPGLVLLMALVEGTEGKTVRWLPRVALLPAGDAAFERLREVMLSITAHRLSVRLEDGATDRAGVALERLVEALPPHRALLRLLALVRFIQGREAEAGELLARVSSLAADGDADGAAGEAAGAVPVREAGLERALHALEKRRRDHRAVGSVVIPAYRVEGCIGRALDSVDRAVRYYRQEAGDPDARFHICVVDDASPDGTVEAVRAWSRAHPDHSLSLIANSGNGGAGRSRNLGAAMAMGPYLWFLDADDWFLDRHLWVTATMLDRHPEIGFVRTGIRFDSIDRDITPVWRSASEATYPCNLAVRRVCHDLIGGFPDEEPFNPAGPEDVCYSKSLQLLFAGVKTEEQTVCYTLGDGNVFDRLKADMLSGRPPGQGAPPEPVHLAAELLIRRRLYALEARRGMAWDGPPILPDRSRADDPPAMEPGRHGVHNTHDAHNAHDGRPDSAVTALRAAVALDPGRIEGWNRLAMAIHAAQGPAASVAAFRRVRLLLPETASTHLNLGNVLFDSGRWPSAETSLRQALALDPARAYALFQLGRVAGRTGRADAACRLLARAARLESPTSPAATDIGAEMALALRDCGRWQDAARQGRRTAALVPGRYDVHLALAAAAEAEGRPAAALSAYERAIRCHPGFGEAFTRRAVLLLRQSWKAPAPRLAAGRAGRRLVATELGRNGRFGNQLLQYGFLRLYAARHDLDLEVPDWVGRYLYDCDDPLPGAPLPRVSEEDHDFFASLSGAAPVWAECDLTGYFCRHTAALAPYRTDFRRLFMPGRYLWPRADAIEHRLRARGRTVVALHLRRGDYGWGRFWVAPELWYRTWLEQLWADLDSPVLYLATDAPELAEAFAPFSPILATDLDTPLAGAEFFTDFHALCVADVLAISNSTFSFTAGLLNRTARRFVRPDRHRRMLVPYDPWDAEVLL</sequence>
<dbReference type="CDD" id="cd00761">
    <property type="entry name" value="Glyco_tranf_GTA_type"/>
    <property type="match status" value="1"/>
</dbReference>
<protein>
    <recommendedName>
        <fullName evidence="3">Glycosyltransferase 2-like domain-containing protein</fullName>
    </recommendedName>
</protein>
<dbReference type="PROSITE" id="PS50005">
    <property type="entry name" value="TPR"/>
    <property type="match status" value="1"/>
</dbReference>
<dbReference type="RefSeq" id="WP_098734478.1">
    <property type="nucleotide sequence ID" value="NZ_PDKW01000034.1"/>
</dbReference>
<dbReference type="Gene3D" id="3.90.550.10">
    <property type="entry name" value="Spore Coat Polysaccharide Biosynthesis Protein SpsA, Chain A"/>
    <property type="match status" value="1"/>
</dbReference>
<dbReference type="Pfam" id="PF13432">
    <property type="entry name" value="TPR_16"/>
    <property type="match status" value="2"/>
</dbReference>
<gene>
    <name evidence="4" type="ORF">CRT60_00345</name>
</gene>
<feature type="repeat" description="TPR" evidence="1">
    <location>
        <begin position="498"/>
        <end position="531"/>
    </location>
</feature>
<name>A0A2B8BQE3_9PROT</name>
<dbReference type="Proteomes" id="UP000225379">
    <property type="component" value="Unassembled WGS sequence"/>
</dbReference>
<accession>A0A2B8BQE3</accession>
<dbReference type="SUPFAM" id="SSF48452">
    <property type="entry name" value="TPR-like"/>
    <property type="match status" value="1"/>
</dbReference>
<dbReference type="InterPro" id="IPR029044">
    <property type="entry name" value="Nucleotide-diphossugar_trans"/>
</dbReference>
<proteinExistence type="predicted"/>
<dbReference type="OrthoDB" id="9794601at2"/>
<evidence type="ECO:0000313" key="5">
    <source>
        <dbReference type="Proteomes" id="UP000225379"/>
    </source>
</evidence>
<dbReference type="AlphaFoldDB" id="A0A2B8BQE3"/>
<evidence type="ECO:0000259" key="3">
    <source>
        <dbReference type="Pfam" id="PF00535"/>
    </source>
</evidence>
<evidence type="ECO:0000313" key="4">
    <source>
        <dbReference type="EMBL" id="PGH59447.1"/>
    </source>
</evidence>
<dbReference type="InterPro" id="IPR019734">
    <property type="entry name" value="TPR_rpt"/>
</dbReference>
<keyword evidence="1" id="KW-0802">TPR repeat</keyword>
<reference evidence="5" key="1">
    <citation type="submission" date="2017-10" db="EMBL/GenBank/DDBJ databases">
        <authorList>
            <person name="Kravchenko I.K."/>
            <person name="Grouzdev D.S."/>
        </authorList>
    </citation>
    <scope>NUCLEOTIDE SEQUENCE [LARGE SCALE GENOMIC DNA]</scope>
    <source>
        <strain evidence="5">B2</strain>
    </source>
</reference>
<evidence type="ECO:0000256" key="2">
    <source>
        <dbReference type="SAM" id="MobiDB-lite"/>
    </source>
</evidence>
<evidence type="ECO:0000256" key="1">
    <source>
        <dbReference type="PROSITE-ProRule" id="PRU00339"/>
    </source>
</evidence>
<dbReference type="InterPro" id="IPR050834">
    <property type="entry name" value="Glycosyltransf_2"/>
</dbReference>
<feature type="region of interest" description="Disordered" evidence="2">
    <location>
        <begin position="410"/>
        <end position="446"/>
    </location>
</feature>
<organism evidence="4 5">
    <name type="scientific">Azospirillum palustre</name>
    <dbReference type="NCBI Taxonomy" id="2044885"/>
    <lineage>
        <taxon>Bacteria</taxon>
        <taxon>Pseudomonadati</taxon>
        <taxon>Pseudomonadota</taxon>
        <taxon>Alphaproteobacteria</taxon>
        <taxon>Rhodospirillales</taxon>
        <taxon>Azospirillaceae</taxon>
        <taxon>Azospirillum</taxon>
    </lineage>
</organism>
<feature type="domain" description="Glycosyltransferase 2-like" evidence="3">
    <location>
        <begin position="153"/>
        <end position="292"/>
    </location>
</feature>
<feature type="compositionally biased region" description="Basic and acidic residues" evidence="2">
    <location>
        <begin position="434"/>
        <end position="446"/>
    </location>
</feature>
<dbReference type="Pfam" id="PF00535">
    <property type="entry name" value="Glycos_transf_2"/>
    <property type="match status" value="1"/>
</dbReference>
<dbReference type="Gene3D" id="1.25.40.10">
    <property type="entry name" value="Tetratricopeptide repeat domain"/>
    <property type="match status" value="1"/>
</dbReference>
<dbReference type="CDD" id="cd11301">
    <property type="entry name" value="Fut1_Fut2_like"/>
    <property type="match status" value="1"/>
</dbReference>
<dbReference type="SMART" id="SM00028">
    <property type="entry name" value="TPR"/>
    <property type="match status" value="4"/>
</dbReference>
<dbReference type="PANTHER" id="PTHR43685:SF2">
    <property type="entry name" value="GLYCOSYLTRANSFERASE 2-LIKE DOMAIN-CONTAINING PROTEIN"/>
    <property type="match status" value="1"/>
</dbReference>
<dbReference type="SUPFAM" id="SSF53448">
    <property type="entry name" value="Nucleotide-diphospho-sugar transferases"/>
    <property type="match status" value="1"/>
</dbReference>
<dbReference type="EMBL" id="PDKW01000034">
    <property type="protein sequence ID" value="PGH59447.1"/>
    <property type="molecule type" value="Genomic_DNA"/>
</dbReference>
<dbReference type="PANTHER" id="PTHR43685">
    <property type="entry name" value="GLYCOSYLTRANSFERASE"/>
    <property type="match status" value="1"/>
</dbReference>
<keyword evidence="5" id="KW-1185">Reference proteome</keyword>
<dbReference type="InterPro" id="IPR001173">
    <property type="entry name" value="Glyco_trans_2-like"/>
</dbReference>